<dbReference type="CDD" id="cd05233">
    <property type="entry name" value="SDR_c"/>
    <property type="match status" value="1"/>
</dbReference>
<gene>
    <name evidence="3" type="ORF">HY618_02730</name>
</gene>
<protein>
    <submittedName>
        <fullName evidence="3">SDR family oxidoreductase</fullName>
    </submittedName>
</protein>
<dbReference type="Pfam" id="PF13561">
    <property type="entry name" value="adh_short_C2"/>
    <property type="match status" value="1"/>
</dbReference>
<proteinExistence type="inferred from homology"/>
<name>A0A933E9U7_UNCTE</name>
<dbReference type="InterPro" id="IPR002347">
    <property type="entry name" value="SDR_fam"/>
</dbReference>
<dbReference type="AlphaFoldDB" id="A0A933E9U7"/>
<evidence type="ECO:0000256" key="1">
    <source>
        <dbReference type="ARBA" id="ARBA00006484"/>
    </source>
</evidence>
<dbReference type="PRINTS" id="PR00081">
    <property type="entry name" value="GDHRDH"/>
</dbReference>
<reference evidence="3" key="1">
    <citation type="submission" date="2020-07" db="EMBL/GenBank/DDBJ databases">
        <title>Huge and variable diversity of episymbiotic CPR bacteria and DPANN archaea in groundwater ecosystems.</title>
        <authorList>
            <person name="He C.Y."/>
            <person name="Keren R."/>
            <person name="Whittaker M."/>
            <person name="Farag I.F."/>
            <person name="Doudna J."/>
            <person name="Cate J.H.D."/>
            <person name="Banfield J.F."/>
        </authorList>
    </citation>
    <scope>NUCLEOTIDE SEQUENCE</scope>
    <source>
        <strain evidence="3">NC_groundwater_1370_Ag_S-0.2um_69_93</strain>
    </source>
</reference>
<evidence type="ECO:0000256" key="2">
    <source>
        <dbReference type="ARBA" id="ARBA00023002"/>
    </source>
</evidence>
<dbReference type="SUPFAM" id="SSF51735">
    <property type="entry name" value="NAD(P)-binding Rossmann-fold domains"/>
    <property type="match status" value="1"/>
</dbReference>
<dbReference type="EMBL" id="JACQRX010000123">
    <property type="protein sequence ID" value="MBI4251349.1"/>
    <property type="molecule type" value="Genomic_DNA"/>
</dbReference>
<dbReference type="Gene3D" id="3.40.50.720">
    <property type="entry name" value="NAD(P)-binding Rossmann-like Domain"/>
    <property type="match status" value="1"/>
</dbReference>
<dbReference type="Proteomes" id="UP000752292">
    <property type="component" value="Unassembled WGS sequence"/>
</dbReference>
<dbReference type="GO" id="GO:0016616">
    <property type="term" value="F:oxidoreductase activity, acting on the CH-OH group of donors, NAD or NADP as acceptor"/>
    <property type="evidence" value="ECO:0007669"/>
    <property type="project" value="TreeGrafter"/>
</dbReference>
<dbReference type="InterPro" id="IPR036291">
    <property type="entry name" value="NAD(P)-bd_dom_sf"/>
</dbReference>
<organism evidence="3 4">
    <name type="scientific">Tectimicrobiota bacterium</name>
    <dbReference type="NCBI Taxonomy" id="2528274"/>
    <lineage>
        <taxon>Bacteria</taxon>
        <taxon>Pseudomonadati</taxon>
        <taxon>Nitrospinota/Tectimicrobiota group</taxon>
        <taxon>Candidatus Tectimicrobiota</taxon>
    </lineage>
</organism>
<comment type="similarity">
    <text evidence="1">Belongs to the short-chain dehydrogenases/reductases (SDR) family.</text>
</comment>
<comment type="caution">
    <text evidence="3">The sequence shown here is derived from an EMBL/GenBank/DDBJ whole genome shotgun (WGS) entry which is preliminary data.</text>
</comment>
<evidence type="ECO:0000313" key="4">
    <source>
        <dbReference type="Proteomes" id="UP000752292"/>
    </source>
</evidence>
<dbReference type="PRINTS" id="PR00080">
    <property type="entry name" value="SDRFAMILY"/>
</dbReference>
<dbReference type="PANTHER" id="PTHR42760">
    <property type="entry name" value="SHORT-CHAIN DEHYDROGENASES/REDUCTASES FAMILY MEMBER"/>
    <property type="match status" value="1"/>
</dbReference>
<keyword evidence="2" id="KW-0560">Oxidoreductase</keyword>
<dbReference type="FunFam" id="3.40.50.720:FF:000084">
    <property type="entry name" value="Short-chain dehydrogenase reductase"/>
    <property type="match status" value="1"/>
</dbReference>
<sequence length="257" mass="26988">MGKTKFDFAGQVAVVTGGARGIGRGSAEAFAEAGARVYVVDLDEKGGEAVAQGVRAKGGKAAFLACDVTDSKRVKAVIDQAAAEAGRLDILVNSAGGFWQQLTVEETSEEEWDKVVDLNLKSIFLSCKFAIPHFKKQNYGRIVNIGSMAGVSIFPGALSSPPYSAAKAGIHSLTRVLAVELGKHGVTANAIAPGTTATERVVAVRNAEQMAMIGRNTLVGRIAQVEDMVGWVLFLCSPEGGYFTGQTVAVNGGRFRH</sequence>
<accession>A0A933E9U7</accession>
<dbReference type="PANTHER" id="PTHR42760:SF115">
    <property type="entry name" value="3-OXOACYL-[ACYL-CARRIER-PROTEIN] REDUCTASE FABG"/>
    <property type="match status" value="1"/>
</dbReference>
<evidence type="ECO:0000313" key="3">
    <source>
        <dbReference type="EMBL" id="MBI4251349.1"/>
    </source>
</evidence>